<dbReference type="AlphaFoldDB" id="A0A6A6F6L5"/>
<accession>A0A6A6F6L5</accession>
<dbReference type="EMBL" id="ML992686">
    <property type="protein sequence ID" value="KAF2209595.1"/>
    <property type="molecule type" value="Genomic_DNA"/>
</dbReference>
<evidence type="ECO:0000313" key="1">
    <source>
        <dbReference type="EMBL" id="KAF2209595.1"/>
    </source>
</evidence>
<name>A0A6A6F6L5_9PEZI</name>
<dbReference type="Proteomes" id="UP000799539">
    <property type="component" value="Unassembled WGS sequence"/>
</dbReference>
<proteinExistence type="predicted"/>
<sequence>MTVPIIGVAGFPSVKWVFLFEQSDTSIRLDLALCSVSTQFHTQVDVANPRSSGVPESQATYHCSPIGWGTRRRIVEPGVSRTVSTTSIMDLGRTGEKASQ</sequence>
<gene>
    <name evidence="1" type="ORF">CERZMDRAFT_91358</name>
</gene>
<evidence type="ECO:0000313" key="2">
    <source>
        <dbReference type="Proteomes" id="UP000799539"/>
    </source>
</evidence>
<reference evidence="1" key="1">
    <citation type="journal article" date="2020" name="Stud. Mycol.">
        <title>101 Dothideomycetes genomes: a test case for predicting lifestyles and emergence of pathogens.</title>
        <authorList>
            <person name="Haridas S."/>
            <person name="Albert R."/>
            <person name="Binder M."/>
            <person name="Bloem J."/>
            <person name="Labutti K."/>
            <person name="Salamov A."/>
            <person name="Andreopoulos B."/>
            <person name="Baker S."/>
            <person name="Barry K."/>
            <person name="Bills G."/>
            <person name="Bluhm B."/>
            <person name="Cannon C."/>
            <person name="Castanera R."/>
            <person name="Culley D."/>
            <person name="Daum C."/>
            <person name="Ezra D."/>
            <person name="Gonzalez J."/>
            <person name="Henrissat B."/>
            <person name="Kuo A."/>
            <person name="Liang C."/>
            <person name="Lipzen A."/>
            <person name="Lutzoni F."/>
            <person name="Magnuson J."/>
            <person name="Mondo S."/>
            <person name="Nolan M."/>
            <person name="Ohm R."/>
            <person name="Pangilinan J."/>
            <person name="Park H.-J."/>
            <person name="Ramirez L."/>
            <person name="Alfaro M."/>
            <person name="Sun H."/>
            <person name="Tritt A."/>
            <person name="Yoshinaga Y."/>
            <person name="Zwiers L.-H."/>
            <person name="Turgeon B."/>
            <person name="Goodwin S."/>
            <person name="Spatafora J."/>
            <person name="Crous P."/>
            <person name="Grigoriev I."/>
        </authorList>
    </citation>
    <scope>NUCLEOTIDE SEQUENCE</scope>
    <source>
        <strain evidence="1">SCOH1-5</strain>
    </source>
</reference>
<protein>
    <submittedName>
        <fullName evidence="1">Uncharacterized protein</fullName>
    </submittedName>
</protein>
<organism evidence="1 2">
    <name type="scientific">Cercospora zeae-maydis SCOH1-5</name>
    <dbReference type="NCBI Taxonomy" id="717836"/>
    <lineage>
        <taxon>Eukaryota</taxon>
        <taxon>Fungi</taxon>
        <taxon>Dikarya</taxon>
        <taxon>Ascomycota</taxon>
        <taxon>Pezizomycotina</taxon>
        <taxon>Dothideomycetes</taxon>
        <taxon>Dothideomycetidae</taxon>
        <taxon>Mycosphaerellales</taxon>
        <taxon>Mycosphaerellaceae</taxon>
        <taxon>Cercospora</taxon>
    </lineage>
</organism>
<keyword evidence="2" id="KW-1185">Reference proteome</keyword>